<dbReference type="PANTHER" id="PTHR43877">
    <property type="entry name" value="AMINOALKYLPHOSPHONATE N-ACETYLTRANSFERASE-RELATED-RELATED"/>
    <property type="match status" value="1"/>
</dbReference>
<evidence type="ECO:0000313" key="4">
    <source>
        <dbReference type="EMBL" id="NYI06383.1"/>
    </source>
</evidence>
<dbReference type="RefSeq" id="WP_179814972.1">
    <property type="nucleotide sequence ID" value="NZ_JACBZD010000001.1"/>
</dbReference>
<dbReference type="AlphaFoldDB" id="A0A852ZVG2"/>
<dbReference type="PROSITE" id="PS51186">
    <property type="entry name" value="GNAT"/>
    <property type="match status" value="1"/>
</dbReference>
<dbReference type="SUPFAM" id="SSF55729">
    <property type="entry name" value="Acyl-CoA N-acyltransferases (Nat)"/>
    <property type="match status" value="1"/>
</dbReference>
<keyword evidence="5" id="KW-1185">Reference proteome</keyword>
<keyword evidence="2" id="KW-0012">Acyltransferase</keyword>
<dbReference type="Proteomes" id="UP000567795">
    <property type="component" value="Unassembled WGS sequence"/>
</dbReference>
<feature type="domain" description="N-acetyltransferase" evidence="3">
    <location>
        <begin position="14"/>
        <end position="141"/>
    </location>
</feature>
<organism evidence="4 5">
    <name type="scientific">Allostreptomyces psammosilenae</name>
    <dbReference type="NCBI Taxonomy" id="1892865"/>
    <lineage>
        <taxon>Bacteria</taxon>
        <taxon>Bacillati</taxon>
        <taxon>Actinomycetota</taxon>
        <taxon>Actinomycetes</taxon>
        <taxon>Kitasatosporales</taxon>
        <taxon>Streptomycetaceae</taxon>
        <taxon>Allostreptomyces</taxon>
    </lineage>
</organism>
<dbReference type="InterPro" id="IPR000182">
    <property type="entry name" value="GNAT_dom"/>
</dbReference>
<reference evidence="4 5" key="1">
    <citation type="submission" date="2020-07" db="EMBL/GenBank/DDBJ databases">
        <title>Sequencing the genomes of 1000 actinobacteria strains.</title>
        <authorList>
            <person name="Klenk H.-P."/>
        </authorList>
    </citation>
    <scope>NUCLEOTIDE SEQUENCE [LARGE SCALE GENOMIC DNA]</scope>
    <source>
        <strain evidence="4 5">DSM 42178</strain>
    </source>
</reference>
<comment type="caution">
    <text evidence="4">The sequence shown here is derived from an EMBL/GenBank/DDBJ whole genome shotgun (WGS) entry which is preliminary data.</text>
</comment>
<dbReference type="PANTHER" id="PTHR43877:SF1">
    <property type="entry name" value="ACETYLTRANSFERASE"/>
    <property type="match status" value="1"/>
</dbReference>
<dbReference type="Gene3D" id="3.40.630.30">
    <property type="match status" value="1"/>
</dbReference>
<gene>
    <name evidence="4" type="ORF">FHU37_003326</name>
</gene>
<dbReference type="InterPro" id="IPR050832">
    <property type="entry name" value="Bact_Acetyltransf"/>
</dbReference>
<accession>A0A852ZVG2</accession>
<keyword evidence="1 4" id="KW-0808">Transferase</keyword>
<dbReference type="EMBL" id="JACBZD010000001">
    <property type="protein sequence ID" value="NYI06383.1"/>
    <property type="molecule type" value="Genomic_DNA"/>
</dbReference>
<dbReference type="Pfam" id="PF00583">
    <property type="entry name" value="Acetyltransf_1"/>
    <property type="match status" value="1"/>
</dbReference>
<protein>
    <submittedName>
        <fullName evidence="4">GNAT superfamily N-acetyltransferase</fullName>
    </submittedName>
</protein>
<dbReference type="CDD" id="cd04301">
    <property type="entry name" value="NAT_SF"/>
    <property type="match status" value="1"/>
</dbReference>
<evidence type="ECO:0000256" key="2">
    <source>
        <dbReference type="ARBA" id="ARBA00023315"/>
    </source>
</evidence>
<dbReference type="GO" id="GO:0016747">
    <property type="term" value="F:acyltransferase activity, transferring groups other than amino-acyl groups"/>
    <property type="evidence" value="ECO:0007669"/>
    <property type="project" value="InterPro"/>
</dbReference>
<evidence type="ECO:0000259" key="3">
    <source>
        <dbReference type="PROSITE" id="PS51186"/>
    </source>
</evidence>
<proteinExistence type="predicted"/>
<name>A0A852ZVG2_9ACTN</name>
<evidence type="ECO:0000313" key="5">
    <source>
        <dbReference type="Proteomes" id="UP000567795"/>
    </source>
</evidence>
<dbReference type="InterPro" id="IPR016181">
    <property type="entry name" value="Acyl_CoA_acyltransferase"/>
</dbReference>
<sequence length="141" mass="14915">MTTTFEGPGDAGPFTLALRPPLSDAELNDLFTASWPGHRPGSFAPVLERSLAWVAARGGDGRLVGYVNVAWDGGAHAFVLDTTVHPEARRKGLGVRLVRAAADAARAAGADWLHVDHEPHLESFYAACGFRPTAAGVMRLG</sequence>
<evidence type="ECO:0000256" key="1">
    <source>
        <dbReference type="ARBA" id="ARBA00022679"/>
    </source>
</evidence>